<dbReference type="SUPFAM" id="SSF56112">
    <property type="entry name" value="Protein kinase-like (PK-like)"/>
    <property type="match status" value="1"/>
</dbReference>
<gene>
    <name evidence="7" type="ORF">GSOID_T00007514001</name>
</gene>
<reference evidence="7" key="1">
    <citation type="journal article" date="2010" name="Science">
        <title>Plasticity of animal genome architecture unmasked by rapid evolution of a pelagic tunicate.</title>
        <authorList>
            <person name="Denoeud F."/>
            <person name="Henriet S."/>
            <person name="Mungpakdee S."/>
            <person name="Aury J.M."/>
            <person name="Da Silva C."/>
            <person name="Brinkmann H."/>
            <person name="Mikhaleva J."/>
            <person name="Olsen L.C."/>
            <person name="Jubin C."/>
            <person name="Canestro C."/>
            <person name="Bouquet J.M."/>
            <person name="Danks G."/>
            <person name="Poulain J."/>
            <person name="Campsteijn C."/>
            <person name="Adamski M."/>
            <person name="Cross I."/>
            <person name="Yadetie F."/>
            <person name="Muffato M."/>
            <person name="Louis A."/>
            <person name="Butcher S."/>
            <person name="Tsagkogeorga G."/>
            <person name="Konrad A."/>
            <person name="Singh S."/>
            <person name="Jensen M.F."/>
            <person name="Cong E.H."/>
            <person name="Eikeseth-Otteraa H."/>
            <person name="Noel B."/>
            <person name="Anthouard V."/>
            <person name="Porcel B.M."/>
            <person name="Kachouri-Lafond R."/>
            <person name="Nishino A."/>
            <person name="Ugolini M."/>
            <person name="Chourrout P."/>
            <person name="Nishida H."/>
            <person name="Aasland R."/>
            <person name="Huzurbazar S."/>
            <person name="Westhof E."/>
            <person name="Delsuc F."/>
            <person name="Lehrach H."/>
            <person name="Reinhardt R."/>
            <person name="Weissenbach J."/>
            <person name="Roy S.W."/>
            <person name="Artiguenave F."/>
            <person name="Postlethwait J.H."/>
            <person name="Manak J.R."/>
            <person name="Thompson E.M."/>
            <person name="Jaillon O."/>
            <person name="Du Pasquier L."/>
            <person name="Boudinot P."/>
            <person name="Liberles D.A."/>
            <person name="Volff J.N."/>
            <person name="Philippe H."/>
            <person name="Lenhard B."/>
            <person name="Roest Crollius H."/>
            <person name="Wincker P."/>
            <person name="Chourrout D."/>
        </authorList>
    </citation>
    <scope>NUCLEOTIDE SEQUENCE [LARGE SCALE GENOMIC DNA]</scope>
</reference>
<keyword evidence="2" id="KW-0808">Transferase</keyword>
<evidence type="ECO:0000256" key="5">
    <source>
        <dbReference type="ARBA" id="ARBA00022840"/>
    </source>
</evidence>
<dbReference type="SMART" id="SM00220">
    <property type="entry name" value="S_TKc"/>
    <property type="match status" value="1"/>
</dbReference>
<dbReference type="Proteomes" id="UP000001307">
    <property type="component" value="Unassembled WGS sequence"/>
</dbReference>
<evidence type="ECO:0000313" key="7">
    <source>
        <dbReference type="EMBL" id="CBY14488.1"/>
    </source>
</evidence>
<evidence type="ECO:0000313" key="8">
    <source>
        <dbReference type="Proteomes" id="UP000001307"/>
    </source>
</evidence>
<name>E4XXW0_OIKDI</name>
<dbReference type="InterPro" id="IPR011009">
    <property type="entry name" value="Kinase-like_dom_sf"/>
</dbReference>
<dbReference type="PROSITE" id="PS00108">
    <property type="entry name" value="PROTEIN_KINASE_ST"/>
    <property type="match status" value="1"/>
</dbReference>
<dbReference type="PANTHER" id="PTHR24345:SF0">
    <property type="entry name" value="CELL CYCLE SERINE_THREONINE-PROTEIN KINASE CDC5_MSD2"/>
    <property type="match status" value="1"/>
</dbReference>
<dbReference type="PANTHER" id="PTHR24345">
    <property type="entry name" value="SERINE/THREONINE-PROTEIN KINASE PLK"/>
    <property type="match status" value="1"/>
</dbReference>
<dbReference type="GO" id="GO:0004674">
    <property type="term" value="F:protein serine/threonine kinase activity"/>
    <property type="evidence" value="ECO:0007669"/>
    <property type="project" value="UniProtKB-KW"/>
</dbReference>
<protein>
    <recommendedName>
        <fullName evidence="6">Protein kinase domain-containing protein</fullName>
    </recommendedName>
</protein>
<keyword evidence="4" id="KW-0418">Kinase</keyword>
<dbReference type="AlphaFoldDB" id="E4XXW0"/>
<organism evidence="7">
    <name type="scientific">Oikopleura dioica</name>
    <name type="common">Tunicate</name>
    <dbReference type="NCBI Taxonomy" id="34765"/>
    <lineage>
        <taxon>Eukaryota</taxon>
        <taxon>Metazoa</taxon>
        <taxon>Chordata</taxon>
        <taxon>Tunicata</taxon>
        <taxon>Appendicularia</taxon>
        <taxon>Copelata</taxon>
        <taxon>Oikopleuridae</taxon>
        <taxon>Oikopleura</taxon>
    </lineage>
</organism>
<sequence length="199" mass="22961">MESIIEGCLRNNLRWKGGEKLPLTYISQLIYGLSYLHENGIIHRDIKPSNLFLTDAFRLVIGDFDIAGKSLPQYDTTRRTSKVGTELYMPPESLDDYEGENLTQSRDVWASGVVMYYVTYKRHPFLENSKMKTNLNIYEVRIHEPTSPFQKCDSLIAACLKKDPNERVQNACLLAEHRNIRDLICQLEAGILPRQLSFF</sequence>
<evidence type="ECO:0000256" key="1">
    <source>
        <dbReference type="ARBA" id="ARBA00022527"/>
    </source>
</evidence>
<dbReference type="GO" id="GO:0005634">
    <property type="term" value="C:nucleus"/>
    <property type="evidence" value="ECO:0007669"/>
    <property type="project" value="TreeGrafter"/>
</dbReference>
<keyword evidence="3" id="KW-0547">Nucleotide-binding</keyword>
<dbReference type="EMBL" id="FN653298">
    <property type="protein sequence ID" value="CBY14488.1"/>
    <property type="molecule type" value="Genomic_DNA"/>
</dbReference>
<dbReference type="OrthoDB" id="341578at2759"/>
<dbReference type="Pfam" id="PF00069">
    <property type="entry name" value="Pkinase"/>
    <property type="match status" value="1"/>
</dbReference>
<dbReference type="GO" id="GO:0005524">
    <property type="term" value="F:ATP binding"/>
    <property type="evidence" value="ECO:0007669"/>
    <property type="project" value="UniProtKB-KW"/>
</dbReference>
<dbReference type="InterPro" id="IPR008271">
    <property type="entry name" value="Ser/Thr_kinase_AS"/>
</dbReference>
<dbReference type="InterPro" id="IPR000719">
    <property type="entry name" value="Prot_kinase_dom"/>
</dbReference>
<evidence type="ECO:0000256" key="4">
    <source>
        <dbReference type="ARBA" id="ARBA00022777"/>
    </source>
</evidence>
<evidence type="ECO:0000256" key="3">
    <source>
        <dbReference type="ARBA" id="ARBA00022741"/>
    </source>
</evidence>
<proteinExistence type="predicted"/>
<dbReference type="Gene3D" id="1.10.510.10">
    <property type="entry name" value="Transferase(Phosphotransferase) domain 1"/>
    <property type="match status" value="1"/>
</dbReference>
<dbReference type="PROSITE" id="PS50011">
    <property type="entry name" value="PROTEIN_KINASE_DOM"/>
    <property type="match status" value="1"/>
</dbReference>
<keyword evidence="8" id="KW-1185">Reference proteome</keyword>
<evidence type="ECO:0000259" key="6">
    <source>
        <dbReference type="PROSITE" id="PS50011"/>
    </source>
</evidence>
<accession>E4XXW0</accession>
<dbReference type="InParanoid" id="E4XXW0"/>
<evidence type="ECO:0000256" key="2">
    <source>
        <dbReference type="ARBA" id="ARBA00022679"/>
    </source>
</evidence>
<keyword evidence="1" id="KW-0723">Serine/threonine-protein kinase</keyword>
<keyword evidence="5" id="KW-0067">ATP-binding</keyword>
<feature type="domain" description="Protein kinase" evidence="6">
    <location>
        <begin position="1"/>
        <end position="180"/>
    </location>
</feature>